<evidence type="ECO:0000256" key="1">
    <source>
        <dbReference type="SAM" id="MobiDB-lite"/>
    </source>
</evidence>
<evidence type="ECO:0000313" key="2">
    <source>
        <dbReference type="EMBL" id="KAE8924416.1"/>
    </source>
</evidence>
<dbReference type="EMBL" id="QXGD01002492">
    <property type="protein sequence ID" value="KAE9187912.1"/>
    <property type="molecule type" value="Genomic_DNA"/>
</dbReference>
<dbReference type="Proteomes" id="UP000440367">
    <property type="component" value="Unassembled WGS sequence"/>
</dbReference>
<sequence length="136" mass="14477">MASVVSSDSGTEATNEPANAGAPEAHVSAATSVCAPRMEQRYYASWEEFFSALSEYQDATCQVFGKRSSTSVAARNAELERQGTLSATTAIPLALKSTNVGSAARIIGVFETTCNVRSNVRRGSPTDVARLEVIRR</sequence>
<gene>
    <name evidence="3" type="ORF">PF002_g25459</name>
    <name evidence="2" type="ORF">PF009_g25350</name>
</gene>
<organism evidence="2 4">
    <name type="scientific">Phytophthora fragariae</name>
    <dbReference type="NCBI Taxonomy" id="53985"/>
    <lineage>
        <taxon>Eukaryota</taxon>
        <taxon>Sar</taxon>
        <taxon>Stramenopiles</taxon>
        <taxon>Oomycota</taxon>
        <taxon>Peronosporomycetes</taxon>
        <taxon>Peronosporales</taxon>
        <taxon>Peronosporaceae</taxon>
        <taxon>Phytophthora</taxon>
    </lineage>
</organism>
<name>A0A6A3DWA1_9STRA</name>
<comment type="caution">
    <text evidence="2">The sequence shown here is derived from an EMBL/GenBank/DDBJ whole genome shotgun (WGS) entry which is preliminary data.</text>
</comment>
<feature type="compositionally biased region" description="Polar residues" evidence="1">
    <location>
        <begin position="1"/>
        <end position="17"/>
    </location>
</feature>
<protein>
    <submittedName>
        <fullName evidence="2">Uncharacterized protein</fullName>
    </submittedName>
</protein>
<evidence type="ECO:0000313" key="3">
    <source>
        <dbReference type="EMBL" id="KAE9187912.1"/>
    </source>
</evidence>
<evidence type="ECO:0000313" key="5">
    <source>
        <dbReference type="Proteomes" id="UP000440367"/>
    </source>
</evidence>
<reference evidence="4 5" key="1">
    <citation type="submission" date="2018-08" db="EMBL/GenBank/DDBJ databases">
        <title>Genomic investigation of the strawberry pathogen Phytophthora fragariae indicates pathogenicity is determined by transcriptional variation in three key races.</title>
        <authorList>
            <person name="Adams T.M."/>
            <person name="Armitage A.D."/>
            <person name="Sobczyk M.K."/>
            <person name="Bates H.J."/>
            <person name="Dunwell J.M."/>
            <person name="Nellist C.F."/>
            <person name="Harrison R.J."/>
        </authorList>
    </citation>
    <scope>NUCLEOTIDE SEQUENCE [LARGE SCALE GENOMIC DNA]</scope>
    <source>
        <strain evidence="3 5">BC-1</strain>
        <strain evidence="2 4">NOV-9</strain>
    </source>
</reference>
<dbReference type="AlphaFoldDB" id="A0A6A3DWA1"/>
<feature type="region of interest" description="Disordered" evidence="1">
    <location>
        <begin position="1"/>
        <end position="25"/>
    </location>
</feature>
<dbReference type="Proteomes" id="UP000429523">
    <property type="component" value="Unassembled WGS sequence"/>
</dbReference>
<evidence type="ECO:0000313" key="4">
    <source>
        <dbReference type="Proteomes" id="UP000429523"/>
    </source>
</evidence>
<accession>A0A6A3DWA1</accession>
<dbReference type="EMBL" id="QXGF01002500">
    <property type="protein sequence ID" value="KAE8924416.1"/>
    <property type="molecule type" value="Genomic_DNA"/>
</dbReference>
<proteinExistence type="predicted"/>